<proteinExistence type="inferred from homology"/>
<feature type="binding site" evidence="9">
    <location>
        <position position="201"/>
    </location>
    <ligand>
        <name>S-adenosyl-L-methionine</name>
        <dbReference type="ChEBI" id="CHEBI:59789"/>
    </ligand>
</feature>
<evidence type="ECO:0000256" key="7">
    <source>
        <dbReference type="ARBA" id="ARBA00022691"/>
    </source>
</evidence>
<protein>
    <recommendedName>
        <fullName evidence="4 8">Leucine carboxyl methyltransferase 1</fullName>
        <ecNumber evidence="3 8">2.1.1.233</ecNumber>
    </recommendedName>
</protein>
<evidence type="ECO:0000256" key="3">
    <source>
        <dbReference type="ARBA" id="ARBA00012834"/>
    </source>
</evidence>
<evidence type="ECO:0000256" key="1">
    <source>
        <dbReference type="ARBA" id="ARBA00000724"/>
    </source>
</evidence>
<dbReference type="InterPro" id="IPR016651">
    <property type="entry name" value="LCMT1"/>
</dbReference>
<evidence type="ECO:0000256" key="8">
    <source>
        <dbReference type="PIRNR" id="PIRNR016305"/>
    </source>
</evidence>
<comment type="function">
    <text evidence="8">Methylates the carboxyl group of the C-terminal leucine residue of protein phosphatase 2A catalytic subunits to form alpha-leucine ester residues.</text>
</comment>
<accession>A0A4V3XEH6</accession>
<reference evidence="10 11" key="1">
    <citation type="submission" date="2019-02" db="EMBL/GenBank/DDBJ databases">
        <title>Genome sequencing of the rare red list fungi Bondarzewia mesenterica.</title>
        <authorList>
            <person name="Buettner E."/>
            <person name="Kellner H."/>
        </authorList>
    </citation>
    <scope>NUCLEOTIDE SEQUENCE [LARGE SCALE GENOMIC DNA]</scope>
    <source>
        <strain evidence="10 11">DSM 108281</strain>
    </source>
</reference>
<dbReference type="OrthoDB" id="203237at2759"/>
<evidence type="ECO:0000256" key="6">
    <source>
        <dbReference type="ARBA" id="ARBA00022679"/>
    </source>
</evidence>
<evidence type="ECO:0000313" key="11">
    <source>
        <dbReference type="Proteomes" id="UP000310158"/>
    </source>
</evidence>
<comment type="catalytic activity">
    <reaction evidence="1 8">
        <text>[phosphatase 2A protein]-C-terminal L-leucine + S-adenosyl-L-methionine = [phosphatase 2A protein]-C-terminal L-leucine methyl ester + S-adenosyl-L-homocysteine</text>
        <dbReference type="Rhea" id="RHEA:48544"/>
        <dbReference type="Rhea" id="RHEA-COMP:12134"/>
        <dbReference type="Rhea" id="RHEA-COMP:12135"/>
        <dbReference type="ChEBI" id="CHEBI:57856"/>
        <dbReference type="ChEBI" id="CHEBI:59789"/>
        <dbReference type="ChEBI" id="CHEBI:90516"/>
        <dbReference type="ChEBI" id="CHEBI:90517"/>
        <dbReference type="EC" id="2.1.1.233"/>
    </reaction>
</comment>
<keyword evidence="7 8" id="KW-0949">S-adenosyl-L-methionine</keyword>
<dbReference type="EC" id="2.1.1.233" evidence="3 8"/>
<keyword evidence="6 8" id="KW-0808">Transferase</keyword>
<dbReference type="GO" id="GO:0032259">
    <property type="term" value="P:methylation"/>
    <property type="evidence" value="ECO:0007669"/>
    <property type="project" value="UniProtKB-KW"/>
</dbReference>
<sequence>MSHSTEPTDVDIPIRATDNDAALARLSAVQKHYLEDPFISALVPRAHLQPPRPPLINIGTYLRGQGLDELVHSWIALAAKADCADGGKVQIISFGAGSDTRFWRLATGPHASRLAKYIELDFPEITTKKAMAIRKSKILSAGLGSPDSVSVGGGGTTLRSPVYNLFPVDLRLPPSTSIAPILASSSDPVLSPNLPTLLLFECVLVYMPPAASDALIQWFTDYISKTSTLGSIVYEMFGLGDPFGRVMLNNLKSRNVCLPGAGPYPNVPSLPQRYLRLNFTTAQALTLRQIRSEYVEKEELERLSRLEMLDEVEELELLSSIMLSPGPSKFRMGILLERDGPNGACIRSLSNGTTRMSEDCPRLLT</sequence>
<dbReference type="PIRSF" id="PIRSF016305">
    <property type="entry name" value="LCM_mtfrase"/>
    <property type="match status" value="1"/>
</dbReference>
<evidence type="ECO:0000313" key="10">
    <source>
        <dbReference type="EMBL" id="THH13663.1"/>
    </source>
</evidence>
<dbReference type="Proteomes" id="UP000310158">
    <property type="component" value="Unassembled WGS sequence"/>
</dbReference>
<dbReference type="InterPro" id="IPR029063">
    <property type="entry name" value="SAM-dependent_MTases_sf"/>
</dbReference>
<evidence type="ECO:0000256" key="4">
    <source>
        <dbReference type="ARBA" id="ARBA00017497"/>
    </source>
</evidence>
<dbReference type="GO" id="GO:0018423">
    <property type="term" value="F:protein C-terminal leucine carboxyl O-methyltransferase activity"/>
    <property type="evidence" value="ECO:0007669"/>
    <property type="project" value="UniProtKB-EC"/>
</dbReference>
<comment type="similarity">
    <text evidence="2 8">Belongs to the methyltransferase superfamily. LCMT family.</text>
</comment>
<dbReference type="Gene3D" id="3.40.50.150">
    <property type="entry name" value="Vaccinia Virus protein VP39"/>
    <property type="match status" value="1"/>
</dbReference>
<evidence type="ECO:0000256" key="2">
    <source>
        <dbReference type="ARBA" id="ARBA00010703"/>
    </source>
</evidence>
<dbReference type="PANTHER" id="PTHR13600">
    <property type="entry name" value="LEUCINE CARBOXYL METHYLTRANSFERASE"/>
    <property type="match status" value="1"/>
</dbReference>
<keyword evidence="5 8" id="KW-0489">Methyltransferase</keyword>
<comment type="caution">
    <text evidence="10">The sequence shown here is derived from an EMBL/GenBank/DDBJ whole genome shotgun (WGS) entry which is preliminary data.</text>
</comment>
<dbReference type="PANTHER" id="PTHR13600:SF21">
    <property type="entry name" value="LEUCINE CARBOXYL METHYLTRANSFERASE 1"/>
    <property type="match status" value="1"/>
</dbReference>
<dbReference type="Pfam" id="PF04072">
    <property type="entry name" value="LCM"/>
    <property type="match status" value="1"/>
</dbReference>
<evidence type="ECO:0000256" key="5">
    <source>
        <dbReference type="ARBA" id="ARBA00022603"/>
    </source>
</evidence>
<evidence type="ECO:0000256" key="9">
    <source>
        <dbReference type="PIRSR" id="PIRSR016305-1"/>
    </source>
</evidence>
<organism evidence="10 11">
    <name type="scientific">Bondarzewia mesenterica</name>
    <dbReference type="NCBI Taxonomy" id="1095465"/>
    <lineage>
        <taxon>Eukaryota</taxon>
        <taxon>Fungi</taxon>
        <taxon>Dikarya</taxon>
        <taxon>Basidiomycota</taxon>
        <taxon>Agaricomycotina</taxon>
        <taxon>Agaricomycetes</taxon>
        <taxon>Russulales</taxon>
        <taxon>Bondarzewiaceae</taxon>
        <taxon>Bondarzewia</taxon>
    </lineage>
</organism>
<keyword evidence="11" id="KW-1185">Reference proteome</keyword>
<feature type="binding site" evidence="9">
    <location>
        <position position="95"/>
    </location>
    <ligand>
        <name>S-adenosyl-L-methionine</name>
        <dbReference type="ChEBI" id="CHEBI:59789"/>
    </ligand>
</feature>
<dbReference type="InterPro" id="IPR007213">
    <property type="entry name" value="Ppm1/Ppm2/Tcmp"/>
</dbReference>
<dbReference type="EMBL" id="SGPL01000336">
    <property type="protein sequence ID" value="THH13663.1"/>
    <property type="molecule type" value="Genomic_DNA"/>
</dbReference>
<gene>
    <name evidence="10" type="ORF">EW146_g6580</name>
</gene>
<dbReference type="SUPFAM" id="SSF53335">
    <property type="entry name" value="S-adenosyl-L-methionine-dependent methyltransferases"/>
    <property type="match status" value="1"/>
</dbReference>
<name>A0A4V3XEH6_9AGAM</name>
<feature type="binding site" evidence="9">
    <location>
        <begin position="169"/>
        <end position="170"/>
    </location>
    <ligand>
        <name>S-adenosyl-L-methionine</name>
        <dbReference type="ChEBI" id="CHEBI:59789"/>
    </ligand>
</feature>
<feature type="binding site" evidence="9">
    <location>
        <position position="63"/>
    </location>
    <ligand>
        <name>S-adenosyl-L-methionine</name>
        <dbReference type="ChEBI" id="CHEBI:59789"/>
    </ligand>
</feature>
<dbReference type="AlphaFoldDB" id="A0A4V3XEH6"/>